<dbReference type="SUPFAM" id="SSF46785">
    <property type="entry name" value="Winged helix' DNA-binding domain"/>
    <property type="match status" value="1"/>
</dbReference>
<dbReference type="InterPro" id="IPR036390">
    <property type="entry name" value="WH_DNA-bd_sf"/>
</dbReference>
<feature type="domain" description="WYL" evidence="2">
    <location>
        <begin position="146"/>
        <end position="211"/>
    </location>
</feature>
<dbReference type="Proteomes" id="UP000612282">
    <property type="component" value="Unassembled WGS sequence"/>
</dbReference>
<evidence type="ECO:0000313" key="5">
    <source>
        <dbReference type="Proteomes" id="UP000612282"/>
    </source>
</evidence>
<dbReference type="InterPro" id="IPR051534">
    <property type="entry name" value="CBASS_pafABC_assoc_protein"/>
</dbReference>
<comment type="caution">
    <text evidence="4">The sequence shown here is derived from an EMBL/GenBank/DDBJ whole genome shotgun (WGS) entry which is preliminary data.</text>
</comment>
<dbReference type="InterPro" id="IPR036388">
    <property type="entry name" value="WH-like_DNA-bd_sf"/>
</dbReference>
<dbReference type="InterPro" id="IPR028349">
    <property type="entry name" value="PafC-like"/>
</dbReference>
<dbReference type="PROSITE" id="PS52050">
    <property type="entry name" value="WYL"/>
    <property type="match status" value="1"/>
</dbReference>
<dbReference type="PANTHER" id="PTHR34580">
    <property type="match status" value="1"/>
</dbReference>
<evidence type="ECO:0000259" key="1">
    <source>
        <dbReference type="Pfam" id="PF08279"/>
    </source>
</evidence>
<organism evidence="4 5">
    <name type="scientific">Actinoplanes couchii</name>
    <dbReference type="NCBI Taxonomy" id="403638"/>
    <lineage>
        <taxon>Bacteria</taxon>
        <taxon>Bacillati</taxon>
        <taxon>Actinomycetota</taxon>
        <taxon>Actinomycetes</taxon>
        <taxon>Micromonosporales</taxon>
        <taxon>Micromonosporaceae</taxon>
        <taxon>Actinoplanes</taxon>
    </lineage>
</organism>
<dbReference type="PIRSF" id="PIRSF016838">
    <property type="entry name" value="PafC"/>
    <property type="match status" value="1"/>
</dbReference>
<evidence type="ECO:0000313" key="4">
    <source>
        <dbReference type="EMBL" id="GID58016.1"/>
    </source>
</evidence>
<dbReference type="Pfam" id="PF25583">
    <property type="entry name" value="WCX"/>
    <property type="match status" value="1"/>
</dbReference>
<dbReference type="Pfam" id="PF08279">
    <property type="entry name" value="HTH_11"/>
    <property type="match status" value="1"/>
</dbReference>
<dbReference type="Pfam" id="PF13280">
    <property type="entry name" value="WYL"/>
    <property type="match status" value="1"/>
</dbReference>
<reference evidence="4 5" key="1">
    <citation type="submission" date="2021-01" db="EMBL/GenBank/DDBJ databases">
        <title>Whole genome shotgun sequence of Actinoplanes couchii NBRC 106145.</title>
        <authorList>
            <person name="Komaki H."/>
            <person name="Tamura T."/>
        </authorList>
    </citation>
    <scope>NUCLEOTIDE SEQUENCE [LARGE SCALE GENOMIC DNA]</scope>
    <source>
        <strain evidence="4 5">NBRC 106145</strain>
    </source>
</reference>
<dbReference type="RefSeq" id="WP_203801506.1">
    <property type="nucleotide sequence ID" value="NZ_BAAAQE010000019.1"/>
</dbReference>
<dbReference type="InterPro" id="IPR057727">
    <property type="entry name" value="WCX_dom"/>
</dbReference>
<evidence type="ECO:0000259" key="3">
    <source>
        <dbReference type="Pfam" id="PF25583"/>
    </source>
</evidence>
<dbReference type="InterPro" id="IPR013196">
    <property type="entry name" value="HTH_11"/>
</dbReference>
<feature type="domain" description="Helix-turn-helix type 11" evidence="1">
    <location>
        <begin position="8"/>
        <end position="62"/>
    </location>
</feature>
<dbReference type="EMBL" id="BOMG01000080">
    <property type="protein sequence ID" value="GID58016.1"/>
    <property type="molecule type" value="Genomic_DNA"/>
</dbReference>
<protein>
    <submittedName>
        <fullName evidence="4">Transcriptional regulator</fullName>
    </submittedName>
</protein>
<gene>
    <name evidence="4" type="ORF">Aco03nite_064200</name>
</gene>
<proteinExistence type="predicted"/>
<evidence type="ECO:0000259" key="2">
    <source>
        <dbReference type="Pfam" id="PF13280"/>
    </source>
</evidence>
<dbReference type="InterPro" id="IPR026881">
    <property type="entry name" value="WYL_dom"/>
</dbReference>
<dbReference type="Gene3D" id="1.10.10.10">
    <property type="entry name" value="Winged helix-like DNA-binding domain superfamily/Winged helix DNA-binding domain"/>
    <property type="match status" value="1"/>
</dbReference>
<name>A0ABQ3XHN8_9ACTN</name>
<dbReference type="PANTHER" id="PTHR34580:SF3">
    <property type="entry name" value="PROTEIN PAFB"/>
    <property type="match status" value="1"/>
</dbReference>
<keyword evidence="5" id="KW-1185">Reference proteome</keyword>
<sequence>MPQSLGRVLGLLELLQAAPSGHTVGHLATRLGVDERTVRRYAGHLADLGIPVQGRRGRYGGYVLSPGYRLPPLMFTDDEAVAVLLGLVAGRRIGLNTTATAGETALAKIQRVLPGTLRPRIDALLSTLAFTTPAPGRAPAMPTGTVLTLAAAAGDRSPVAFEYTKPGAGPAPRRLDPYGLVFHRGKWFVTGRDHDRGAVRTFRADRITDAVVLPGTFDVPADFDPGAQVAAGLATGNWRYEVSVLLHTDMDQAARRIPASVATLTGTPAGVRMTTGAERLDGMAQMLAGLGWDFTVETPAELRTEVAALAVRLQASADS</sequence>
<accession>A0ABQ3XHN8</accession>
<feature type="domain" description="WCX" evidence="3">
    <location>
        <begin position="238"/>
        <end position="312"/>
    </location>
</feature>